<accession>A0A1V3GAE5</accession>
<protein>
    <submittedName>
        <fullName evidence="2">Uncharacterized protein</fullName>
    </submittedName>
</protein>
<evidence type="ECO:0000313" key="3">
    <source>
        <dbReference type="Proteomes" id="UP000188597"/>
    </source>
</evidence>
<feature type="transmembrane region" description="Helical" evidence="1">
    <location>
        <begin position="43"/>
        <end position="64"/>
    </location>
</feature>
<name>A0A1V3GAE5_9BACL</name>
<keyword evidence="1" id="KW-0812">Transmembrane</keyword>
<comment type="caution">
    <text evidence="2">The sequence shown here is derived from an EMBL/GenBank/DDBJ whole genome shotgun (WGS) entry which is preliminary data.</text>
</comment>
<gene>
    <name evidence="2" type="ORF">UN64_00770</name>
</gene>
<dbReference type="Proteomes" id="UP000188597">
    <property type="component" value="Unassembled WGS sequence"/>
</dbReference>
<proteinExistence type="predicted"/>
<keyword evidence="1" id="KW-0472">Membrane</keyword>
<evidence type="ECO:0000256" key="1">
    <source>
        <dbReference type="SAM" id="Phobius"/>
    </source>
</evidence>
<evidence type="ECO:0000313" key="2">
    <source>
        <dbReference type="EMBL" id="OOE13780.1"/>
    </source>
</evidence>
<organism evidence="2 3">
    <name type="scientific">Fictibacillus arsenicus</name>
    <dbReference type="NCBI Taxonomy" id="255247"/>
    <lineage>
        <taxon>Bacteria</taxon>
        <taxon>Bacillati</taxon>
        <taxon>Bacillota</taxon>
        <taxon>Bacilli</taxon>
        <taxon>Bacillales</taxon>
        <taxon>Fictibacillaceae</taxon>
        <taxon>Fictibacillus</taxon>
    </lineage>
</organism>
<dbReference type="EMBL" id="MQMF01000001">
    <property type="protein sequence ID" value="OOE13780.1"/>
    <property type="molecule type" value="Genomic_DNA"/>
</dbReference>
<dbReference type="AlphaFoldDB" id="A0A1V3GAE5"/>
<sequence length="69" mass="8096">MGGFFLARRYFRKARFPGWLLTVKNTIRQLTVPLIIFQLIRTLLFPSAADFFIILILLALHFGFANDFF</sequence>
<reference evidence="2 3" key="1">
    <citation type="submission" date="2016-11" db="EMBL/GenBank/DDBJ databases">
        <authorList>
            <person name="Jaros S."/>
            <person name="Januszkiewicz K."/>
            <person name="Wedrychowicz H."/>
        </authorList>
    </citation>
    <scope>NUCLEOTIDE SEQUENCE [LARGE SCALE GENOMIC DNA]</scope>
    <source>
        <strain evidence="2 3">Con a/3</strain>
    </source>
</reference>
<keyword evidence="1" id="KW-1133">Transmembrane helix</keyword>